<dbReference type="Pfam" id="PF01381">
    <property type="entry name" value="HTH_3"/>
    <property type="match status" value="1"/>
</dbReference>
<dbReference type="InterPro" id="IPR037664">
    <property type="entry name" value="BldD_C"/>
</dbReference>
<dbReference type="InterPro" id="IPR010982">
    <property type="entry name" value="Lambda_DNA-bd_dom_sf"/>
</dbReference>
<dbReference type="PROSITE" id="PS50943">
    <property type="entry name" value="HTH_CROC1"/>
    <property type="match status" value="1"/>
</dbReference>
<dbReference type="Gene3D" id="1.10.260.40">
    <property type="entry name" value="lambda repressor-like DNA-binding domains"/>
    <property type="match status" value="1"/>
</dbReference>
<proteinExistence type="predicted"/>
<dbReference type="Pfam" id="PF21179">
    <property type="entry name" value="BldD-like_C"/>
    <property type="match status" value="1"/>
</dbReference>
<accession>A0A6J6LZV5</accession>
<dbReference type="InterPro" id="IPR038099">
    <property type="entry name" value="BldD-like_C_sf"/>
</dbReference>
<reference evidence="2" key="1">
    <citation type="submission" date="2020-05" db="EMBL/GenBank/DDBJ databases">
        <authorList>
            <person name="Chiriac C."/>
            <person name="Salcher M."/>
            <person name="Ghai R."/>
            <person name="Kavagutti S V."/>
        </authorList>
    </citation>
    <scope>NUCLEOTIDE SEQUENCE</scope>
</reference>
<evidence type="ECO:0000259" key="1">
    <source>
        <dbReference type="PROSITE" id="PS50943"/>
    </source>
</evidence>
<dbReference type="GO" id="GO:0045892">
    <property type="term" value="P:negative regulation of DNA-templated transcription"/>
    <property type="evidence" value="ECO:0007669"/>
    <property type="project" value="InterPro"/>
</dbReference>
<protein>
    <submittedName>
        <fullName evidence="2">Unannotated protein</fullName>
    </submittedName>
</protein>
<gene>
    <name evidence="2" type="ORF">UFOPK2265_01155</name>
</gene>
<dbReference type="SMART" id="SM00530">
    <property type="entry name" value="HTH_XRE"/>
    <property type="match status" value="1"/>
</dbReference>
<dbReference type="EMBL" id="CAEZWP010000085">
    <property type="protein sequence ID" value="CAB4667370.1"/>
    <property type="molecule type" value="Genomic_DNA"/>
</dbReference>
<feature type="domain" description="HTH cro/C1-type" evidence="1">
    <location>
        <begin position="11"/>
        <end position="67"/>
    </location>
</feature>
<organism evidence="2">
    <name type="scientific">freshwater metagenome</name>
    <dbReference type="NCBI Taxonomy" id="449393"/>
    <lineage>
        <taxon>unclassified sequences</taxon>
        <taxon>metagenomes</taxon>
        <taxon>ecological metagenomes</taxon>
    </lineage>
</organism>
<dbReference type="Gene3D" id="1.10.10.1930">
    <property type="match status" value="1"/>
</dbReference>
<dbReference type="GO" id="GO:0003677">
    <property type="term" value="F:DNA binding"/>
    <property type="evidence" value="ECO:0007669"/>
    <property type="project" value="InterPro"/>
</dbReference>
<dbReference type="SUPFAM" id="SSF47413">
    <property type="entry name" value="lambda repressor-like DNA-binding domains"/>
    <property type="match status" value="1"/>
</dbReference>
<dbReference type="CDD" id="cd00093">
    <property type="entry name" value="HTH_XRE"/>
    <property type="match status" value="1"/>
</dbReference>
<sequence>MTTYDEISARIRALRISKGLSLSDVEIQSQHRIRAVVLGSYARGDRSLSVKRAITIADFYGVPLSYLLEPPNSSNQQPVKLVIDLRRIRIMMADQAQLSLGRSGLSTILRFSAAVVARRNDWNGEVLSIRADDLTALAMCLGKSSDEIKEMLEENRLLLSSKSPNSL</sequence>
<dbReference type="AlphaFoldDB" id="A0A6J6LZV5"/>
<dbReference type="InterPro" id="IPR001387">
    <property type="entry name" value="Cro/C1-type_HTH"/>
</dbReference>
<evidence type="ECO:0000313" key="2">
    <source>
        <dbReference type="EMBL" id="CAB4667370.1"/>
    </source>
</evidence>
<name>A0A6J6LZV5_9ZZZZ</name>